<dbReference type="Gene3D" id="3.20.20.140">
    <property type="entry name" value="Metal-dependent hydrolases"/>
    <property type="match status" value="1"/>
</dbReference>
<dbReference type="AlphaFoldDB" id="F4B9F6"/>
<dbReference type="RefSeq" id="WP_013777017.1">
    <property type="nucleotide sequence ID" value="NC_015518.1"/>
</dbReference>
<name>F4B9F6_ACIHW</name>
<reference key="2">
    <citation type="journal article" date="2011" name="Extremophiles">
        <title>Genomic analyses of Acidianus hospitalis W1 a host for studying crenarchaeal virus and plasmid life cycles.</title>
        <authorList>
            <person name="You X.Y."/>
            <person name="Liu C."/>
            <person name="Wang S.Y."/>
            <person name="Jiang C.Y."/>
            <person name="Shah S.A."/>
            <person name="Prangishvili D."/>
            <person name="Liu S.J."/>
            <person name="Garrett R.A."/>
        </authorList>
    </citation>
    <scope>NUCLEOTIDE SEQUENCE</scope>
    <source>
        <strain>W1</strain>
    </source>
</reference>
<evidence type="ECO:0000313" key="2">
    <source>
        <dbReference type="EMBL" id="AEE95102.1"/>
    </source>
</evidence>
<dbReference type="eggNOG" id="arCOG00695">
    <property type="taxonomic scope" value="Archaea"/>
</dbReference>
<dbReference type="SUPFAM" id="SSF51338">
    <property type="entry name" value="Composite domain of metallo-dependent hydrolases"/>
    <property type="match status" value="1"/>
</dbReference>
<dbReference type="EMBL" id="CP002535">
    <property type="protein sequence ID" value="AEE95102.1"/>
    <property type="molecule type" value="Genomic_DNA"/>
</dbReference>
<keyword evidence="3" id="KW-1185">Reference proteome</keyword>
<dbReference type="InterPro" id="IPR011059">
    <property type="entry name" value="Metal-dep_hydrolase_composite"/>
</dbReference>
<dbReference type="Gene3D" id="2.30.40.10">
    <property type="entry name" value="Urease, subunit C, domain 1"/>
    <property type="match status" value="1"/>
</dbReference>
<dbReference type="STRING" id="933801.Ahos_2231"/>
<proteinExistence type="predicted"/>
<keyword evidence="1" id="KW-0378">Hydrolase</keyword>
<dbReference type="SUPFAM" id="SSF51556">
    <property type="entry name" value="Metallo-dependent hydrolases"/>
    <property type="match status" value="1"/>
</dbReference>
<dbReference type="InterPro" id="IPR050287">
    <property type="entry name" value="MTA/SAH_deaminase"/>
</dbReference>
<dbReference type="Proteomes" id="UP000008458">
    <property type="component" value="Chromosome"/>
</dbReference>
<sequence>MKILIKAGIAFLKDSSPVPNAYIGVNDGKIEAISKRELEEYDDAELIVGGFDRLVSPGFVTTQSFIQLYPFRYRIFSGKTNPNDLISTMTSKDAYYFSLLGAYHLLRSGITTVVVTEPFVEQAARAVKTVGLRPIVSAEIGCNWIKGDWKKNFESLYSKWISKDESGIVLKLCDEDEAEEAMAISNEYKLPILVDRNVNLERINNISPYTIALGGGSRKDLEKIRKNNLNLAFTPSLEVCKFTLGAYKPSISIDLTPKFDIRNEMGIATSRLLLTAEEAFKAVTDWGYSQLKIGGGISVGNTTDILIFEVNEPPSYPIDKEAPYESLIYSSYSLETVIINGEAVLDGGVPLNVGTKDIEEANRKVEEIGKMEKN</sequence>
<evidence type="ECO:0000313" key="3">
    <source>
        <dbReference type="Proteomes" id="UP000008458"/>
    </source>
</evidence>
<gene>
    <name evidence="2" type="ordered locus">Ahos_2231</name>
</gene>
<dbReference type="KEGG" id="aho:Ahos_2231"/>
<organism evidence="2 3">
    <name type="scientific">Acidianus hospitalis (strain W1)</name>
    <dbReference type="NCBI Taxonomy" id="933801"/>
    <lineage>
        <taxon>Archaea</taxon>
        <taxon>Thermoproteota</taxon>
        <taxon>Thermoprotei</taxon>
        <taxon>Sulfolobales</taxon>
        <taxon>Sulfolobaceae</taxon>
        <taxon>Acidianus</taxon>
    </lineage>
</organism>
<dbReference type="GeneID" id="10601736"/>
<evidence type="ECO:0000256" key="1">
    <source>
        <dbReference type="ARBA" id="ARBA00022801"/>
    </source>
</evidence>
<dbReference type="GO" id="GO:0016810">
    <property type="term" value="F:hydrolase activity, acting on carbon-nitrogen (but not peptide) bonds"/>
    <property type="evidence" value="ECO:0007669"/>
    <property type="project" value="InterPro"/>
</dbReference>
<accession>F4B9F6</accession>
<dbReference type="PANTHER" id="PTHR43794">
    <property type="entry name" value="AMINOHYDROLASE SSNA-RELATED"/>
    <property type="match status" value="1"/>
</dbReference>
<protein>
    <submittedName>
        <fullName evidence="2">Amidohydrolase</fullName>
    </submittedName>
</protein>
<dbReference type="InterPro" id="IPR032466">
    <property type="entry name" value="Metal_Hydrolase"/>
</dbReference>
<reference evidence="2 3" key="1">
    <citation type="journal article" date="2011" name="Extremophiles">
        <title>Genomic analysis of Acidianus hospitalis W1 a host for studying crenarchaeal virus and plasmid life cycles.</title>
        <authorList>
            <person name="You X.Y."/>
            <person name="Liu C."/>
            <person name="Wang S.Y."/>
            <person name="Jiang C.Y."/>
            <person name="Shah S.A."/>
            <person name="Prangishvili D."/>
            <person name="She Q."/>
            <person name="Liu S.J."/>
            <person name="Garrett R.A."/>
        </authorList>
    </citation>
    <scope>NUCLEOTIDE SEQUENCE [LARGE SCALE GENOMIC DNA]</scope>
    <source>
        <strain evidence="2 3">W1</strain>
    </source>
</reference>
<dbReference type="HOGENOM" id="CLU_741058_0_0_2"/>
<dbReference type="PANTHER" id="PTHR43794:SF11">
    <property type="entry name" value="AMIDOHYDROLASE-RELATED DOMAIN-CONTAINING PROTEIN"/>
    <property type="match status" value="1"/>
</dbReference>